<proteinExistence type="predicted"/>
<name>A0A6G5A3G0_RHIMP</name>
<organism evidence="2">
    <name type="scientific">Rhipicephalus microplus</name>
    <name type="common">Cattle tick</name>
    <name type="synonym">Boophilus microplus</name>
    <dbReference type="NCBI Taxonomy" id="6941"/>
    <lineage>
        <taxon>Eukaryota</taxon>
        <taxon>Metazoa</taxon>
        <taxon>Ecdysozoa</taxon>
        <taxon>Arthropoda</taxon>
        <taxon>Chelicerata</taxon>
        <taxon>Arachnida</taxon>
        <taxon>Acari</taxon>
        <taxon>Parasitiformes</taxon>
        <taxon>Ixodida</taxon>
        <taxon>Ixodoidea</taxon>
        <taxon>Ixodidae</taxon>
        <taxon>Rhipicephalinae</taxon>
        <taxon>Rhipicephalus</taxon>
        <taxon>Boophilus</taxon>
    </lineage>
</organism>
<dbReference type="AlphaFoldDB" id="A0A6G5A3G0"/>
<keyword evidence="1" id="KW-0472">Membrane</keyword>
<dbReference type="EMBL" id="GIKN01002845">
    <property type="protein sequence ID" value="NIE45118.1"/>
    <property type="molecule type" value="Transcribed_RNA"/>
</dbReference>
<evidence type="ECO:0000256" key="1">
    <source>
        <dbReference type="SAM" id="Phobius"/>
    </source>
</evidence>
<reference evidence="2" key="1">
    <citation type="submission" date="2020-03" db="EMBL/GenBank/DDBJ databases">
        <title>A transcriptome and proteome of the tick Rhipicephalus microplus shaped by the genetic composition of its hosts and developmental stage.</title>
        <authorList>
            <person name="Garcia G.R."/>
            <person name="Ribeiro J.M.C."/>
            <person name="Maruyama S.R."/>
            <person name="Gardinasse L.G."/>
            <person name="Nelson K."/>
            <person name="Ferreira B.R."/>
            <person name="Andrade T.G."/>
            <person name="Santos I.K.F.M."/>
        </authorList>
    </citation>
    <scope>NUCLEOTIDE SEQUENCE</scope>
    <source>
        <strain evidence="2">NSGR</strain>
        <tissue evidence="2">Salivary glands</tissue>
    </source>
</reference>
<protein>
    <submittedName>
        <fullName evidence="2">Uncharacterized protein</fullName>
    </submittedName>
</protein>
<keyword evidence="1" id="KW-0812">Transmembrane</keyword>
<accession>A0A6G5A3G0</accession>
<keyword evidence="1" id="KW-1133">Transmembrane helix</keyword>
<evidence type="ECO:0000313" key="2">
    <source>
        <dbReference type="EMBL" id="NIE45118.1"/>
    </source>
</evidence>
<sequence>MVKTKQVVSTKAVLFPSLLTVTFVTLYTKVVGIVVEVQRCLSHSLCIQTHESLCVGFCCAKKLYLLCKAVYKLWSQCRHCLLFVCLFEVSVGTA</sequence>
<feature type="transmembrane region" description="Helical" evidence="1">
    <location>
        <begin position="12"/>
        <end position="35"/>
    </location>
</feature>